<name>A0A174TRD7_9FIRM</name>
<evidence type="ECO:0000313" key="3">
    <source>
        <dbReference type="Proteomes" id="UP000434223"/>
    </source>
</evidence>
<reference evidence="2 3" key="1">
    <citation type="submission" date="2019-09" db="EMBL/GenBank/DDBJ databases">
        <title>Draft genome sequencing of Hungatella hathewayi 123Y-2.</title>
        <authorList>
            <person name="Lv Q."/>
            <person name="Li S."/>
        </authorList>
    </citation>
    <scope>NUCLEOTIDE SEQUENCE [LARGE SCALE GENOMIC DNA]</scope>
    <source>
        <strain evidence="2 3">123Y-2</strain>
    </source>
</reference>
<dbReference type="AlphaFoldDB" id="A0A174TRD7"/>
<sequence>MNYKRDLFLCITCLLLAFLLTMASGRRNEEAMAARIAPEILRFHVLANSDSDEDQQLKLRVRTLLLDSIYEGLGENASLNDTKEYVLSNKNSLEQQAEDYMKAQGYDYPAHMEVTRCYFPTKTYGDMVFPCGTYDAVRVEIGSGKGHNWWCVLYPPLCFVDSTYAVVPDSSKEVLRQSLDAADYQALLIRQPEVHVRIRSKFLDLLKKDSSVTEGREQPDR</sequence>
<dbReference type="Pfam" id="PF09551">
    <property type="entry name" value="Spore_II_R"/>
    <property type="match status" value="1"/>
</dbReference>
<dbReference type="Proteomes" id="UP000434223">
    <property type="component" value="Unassembled WGS sequence"/>
</dbReference>
<evidence type="ECO:0000313" key="4">
    <source>
        <dbReference type="Proteomes" id="UP001055091"/>
    </source>
</evidence>
<organism evidence="1 4">
    <name type="scientific">Hungatella hathewayi</name>
    <dbReference type="NCBI Taxonomy" id="154046"/>
    <lineage>
        <taxon>Bacteria</taxon>
        <taxon>Bacillati</taxon>
        <taxon>Bacillota</taxon>
        <taxon>Clostridia</taxon>
        <taxon>Lachnospirales</taxon>
        <taxon>Lachnospiraceae</taxon>
        <taxon>Hungatella</taxon>
    </lineage>
</organism>
<dbReference type="NCBIfam" id="TIGR02837">
    <property type="entry name" value="spore_II_R"/>
    <property type="match status" value="1"/>
</dbReference>
<comment type="caution">
    <text evidence="1">The sequence shown here is derived from an EMBL/GenBank/DDBJ whole genome shotgun (WGS) entry which is preliminary data.</text>
</comment>
<dbReference type="EMBL" id="WNME01000010">
    <property type="protein sequence ID" value="MUB64580.1"/>
    <property type="molecule type" value="Genomic_DNA"/>
</dbReference>
<dbReference type="RefSeq" id="WP_006771723.1">
    <property type="nucleotide sequence ID" value="NZ_BQNJ01000001.1"/>
</dbReference>
<evidence type="ECO:0000313" key="1">
    <source>
        <dbReference type="EMBL" id="GKH01380.1"/>
    </source>
</evidence>
<protein>
    <submittedName>
        <fullName evidence="1">Stage II sporulation protein R</fullName>
    </submittedName>
</protein>
<dbReference type="GeneID" id="93152151"/>
<gene>
    <name evidence="1" type="primary">spoIIR</name>
    <name evidence="1" type="ORF">CE91St55_33610</name>
    <name evidence="2" type="ORF">GNE07_16230</name>
</gene>
<evidence type="ECO:0000313" key="2">
    <source>
        <dbReference type="EMBL" id="MUB64580.1"/>
    </source>
</evidence>
<dbReference type="EMBL" id="BQNJ01000001">
    <property type="protein sequence ID" value="GKH01380.1"/>
    <property type="molecule type" value="Genomic_DNA"/>
</dbReference>
<accession>A0A174TRD7</accession>
<dbReference type="OrthoDB" id="9793324at2"/>
<dbReference type="Proteomes" id="UP001055091">
    <property type="component" value="Unassembled WGS sequence"/>
</dbReference>
<dbReference type="InterPro" id="IPR014202">
    <property type="entry name" value="Spore_II_R"/>
</dbReference>
<reference evidence="1" key="2">
    <citation type="submission" date="2022-01" db="EMBL/GenBank/DDBJ databases">
        <title>Novel bile acid biosynthetic pathways are enriched in the microbiome of centenarians.</title>
        <authorList>
            <person name="Sato Y."/>
            <person name="Atarashi K."/>
            <person name="Plichta R.D."/>
            <person name="Arai Y."/>
            <person name="Sasajima S."/>
            <person name="Kearney M.S."/>
            <person name="Suda W."/>
            <person name="Takeshita K."/>
            <person name="Sasaki T."/>
            <person name="Okamoto S."/>
            <person name="Skelly N.A."/>
            <person name="Okamura Y."/>
            <person name="Vlamakis H."/>
            <person name="Li Y."/>
            <person name="Tanoue T."/>
            <person name="Takei H."/>
            <person name="Nittono H."/>
            <person name="Narushima S."/>
            <person name="Irie J."/>
            <person name="Itoh H."/>
            <person name="Moriya K."/>
            <person name="Sugiura Y."/>
            <person name="Suematsu M."/>
            <person name="Moritoki N."/>
            <person name="Shibata S."/>
            <person name="Littman R.D."/>
            <person name="Fischbach A.M."/>
            <person name="Uwamino Y."/>
            <person name="Inoue T."/>
            <person name="Honda A."/>
            <person name="Hattori M."/>
            <person name="Murai T."/>
            <person name="Xavier J.R."/>
            <person name="Hirose N."/>
            <person name="Honda K."/>
        </authorList>
    </citation>
    <scope>NUCLEOTIDE SEQUENCE</scope>
    <source>
        <strain evidence="1">CE91-St55</strain>
    </source>
</reference>
<proteinExistence type="predicted"/>